<dbReference type="STRING" id="1231623.Tasa_007_005"/>
<proteinExistence type="predicted"/>
<dbReference type="AlphaFoldDB" id="A0A0D6MI58"/>
<protein>
    <submittedName>
        <fullName evidence="1">Uncharacterized protein</fullName>
    </submittedName>
</protein>
<keyword evidence="2" id="KW-1185">Reference proteome</keyword>
<dbReference type="Proteomes" id="UP000032679">
    <property type="component" value="Unassembled WGS sequence"/>
</dbReference>
<organism evidence="1 2">
    <name type="scientific">Tanticharoenia sakaeratensis NBRC 103193</name>
    <dbReference type="NCBI Taxonomy" id="1231623"/>
    <lineage>
        <taxon>Bacteria</taxon>
        <taxon>Pseudomonadati</taxon>
        <taxon>Pseudomonadota</taxon>
        <taxon>Alphaproteobacteria</taxon>
        <taxon>Acetobacterales</taxon>
        <taxon>Acetobacteraceae</taxon>
        <taxon>Tanticharoenia</taxon>
    </lineage>
</organism>
<gene>
    <name evidence="1" type="ORF">Tasa_007_005</name>
</gene>
<accession>A0A0D6MI58</accession>
<dbReference type="RefSeq" id="WP_048846875.1">
    <property type="nucleotide sequence ID" value="NZ_BALE01000007.1"/>
</dbReference>
<name>A0A0D6MI58_9PROT</name>
<dbReference type="OrthoDB" id="7282076at2"/>
<evidence type="ECO:0000313" key="2">
    <source>
        <dbReference type="Proteomes" id="UP000032679"/>
    </source>
</evidence>
<sequence>MSVDLTRSGKDYTNGPVAVERIYLAAVVWLSVERVLWNDEHRYRVCADFDDDTWADLTAPRPVETARQIAHRLSAIHDKPVLDRWRVAS</sequence>
<reference evidence="1 2" key="1">
    <citation type="submission" date="2012-10" db="EMBL/GenBank/DDBJ databases">
        <title>Genome sequencing of Tanticharoenia sakaeratensis NBRC 103193.</title>
        <authorList>
            <person name="Azuma Y."/>
            <person name="Hadano H."/>
            <person name="Hirakawa H."/>
            <person name="Matsushita K."/>
        </authorList>
    </citation>
    <scope>NUCLEOTIDE SEQUENCE [LARGE SCALE GENOMIC DNA]</scope>
    <source>
        <strain evidence="1 2">NBRC 103193</strain>
    </source>
</reference>
<dbReference type="EMBL" id="BALE01000007">
    <property type="protein sequence ID" value="GAN53160.1"/>
    <property type="molecule type" value="Genomic_DNA"/>
</dbReference>
<comment type="caution">
    <text evidence="1">The sequence shown here is derived from an EMBL/GenBank/DDBJ whole genome shotgun (WGS) entry which is preliminary data.</text>
</comment>
<evidence type="ECO:0000313" key="1">
    <source>
        <dbReference type="EMBL" id="GAN53160.1"/>
    </source>
</evidence>